<dbReference type="AlphaFoldDB" id="A0A6J4I7E3"/>
<dbReference type="PANTHER" id="PTHR12993:SF28">
    <property type="entry name" value="LMBE FAMILY PROTEIN"/>
    <property type="match status" value="1"/>
</dbReference>
<evidence type="ECO:0008006" key="2">
    <source>
        <dbReference type="Google" id="ProtNLM"/>
    </source>
</evidence>
<dbReference type="PANTHER" id="PTHR12993">
    <property type="entry name" value="N-ACETYLGLUCOSAMINYL-PHOSPHATIDYLINOSITOL DE-N-ACETYLASE-RELATED"/>
    <property type="match status" value="1"/>
</dbReference>
<accession>A0A6J4I7E3</accession>
<evidence type="ECO:0000313" key="1">
    <source>
        <dbReference type="EMBL" id="CAA9243052.1"/>
    </source>
</evidence>
<gene>
    <name evidence="1" type="ORF">AVDCRST_MAG20-1844</name>
</gene>
<dbReference type="InterPro" id="IPR024078">
    <property type="entry name" value="LmbE-like_dom_sf"/>
</dbReference>
<sequence length="240" mass="26312">MTTSVDLPVPSSALAVAAHPDDVEFGCGGTLAKWAAEGCVVHHLICTDGSKGTWDPDADIDALRRTRQEEQRAAATALGATGEQLFMGWVDGELESGLPERGEVARAIRSLRPQVVLGHDPWKRYRLHPDHRHAGFLAVEGVVGARDPFFFREHGLAPHRPETILLWEADEVDHVEDISSSFDRKVAALLEHRSQFVTTHDITDPDDPEQVARFRRWLDGVHAEAGGGAGVPLGEAFKRL</sequence>
<organism evidence="1">
    <name type="scientific">uncultured Acidimicrobiales bacterium</name>
    <dbReference type="NCBI Taxonomy" id="310071"/>
    <lineage>
        <taxon>Bacteria</taxon>
        <taxon>Bacillati</taxon>
        <taxon>Actinomycetota</taxon>
        <taxon>Acidimicrobiia</taxon>
        <taxon>Acidimicrobiales</taxon>
        <taxon>environmental samples</taxon>
    </lineage>
</organism>
<name>A0A6J4I7E3_9ACTN</name>
<dbReference type="Pfam" id="PF02585">
    <property type="entry name" value="PIG-L"/>
    <property type="match status" value="1"/>
</dbReference>
<dbReference type="EMBL" id="CADCSY010000082">
    <property type="protein sequence ID" value="CAA9243052.1"/>
    <property type="molecule type" value="Genomic_DNA"/>
</dbReference>
<dbReference type="Gene3D" id="3.40.50.10320">
    <property type="entry name" value="LmbE-like"/>
    <property type="match status" value="1"/>
</dbReference>
<dbReference type="SUPFAM" id="SSF102588">
    <property type="entry name" value="LmbE-like"/>
    <property type="match status" value="1"/>
</dbReference>
<reference evidence="1" key="1">
    <citation type="submission" date="2020-02" db="EMBL/GenBank/DDBJ databases">
        <authorList>
            <person name="Meier V. D."/>
        </authorList>
    </citation>
    <scope>NUCLEOTIDE SEQUENCE</scope>
    <source>
        <strain evidence="1">AVDCRST_MAG20</strain>
    </source>
</reference>
<protein>
    <recommendedName>
        <fullName evidence="2">PIG-L family deacetylase</fullName>
    </recommendedName>
</protein>
<dbReference type="GO" id="GO:0016137">
    <property type="term" value="P:glycoside metabolic process"/>
    <property type="evidence" value="ECO:0007669"/>
    <property type="project" value="UniProtKB-ARBA"/>
</dbReference>
<dbReference type="InterPro" id="IPR003737">
    <property type="entry name" value="GlcNAc_PI_deacetylase-related"/>
</dbReference>
<dbReference type="GO" id="GO:0016811">
    <property type="term" value="F:hydrolase activity, acting on carbon-nitrogen (but not peptide) bonds, in linear amides"/>
    <property type="evidence" value="ECO:0007669"/>
    <property type="project" value="TreeGrafter"/>
</dbReference>
<proteinExistence type="predicted"/>